<feature type="binding site" evidence="12">
    <location>
        <position position="399"/>
    </location>
    <ligand>
        <name>Zn(2+)</name>
        <dbReference type="ChEBI" id="CHEBI:29105"/>
        <label>2</label>
    </ligand>
</feature>
<dbReference type="Pfam" id="PF00271">
    <property type="entry name" value="Helicase_C"/>
    <property type="match status" value="1"/>
</dbReference>
<dbReference type="InterPro" id="IPR011545">
    <property type="entry name" value="DEAD/DEAH_box_helicase_dom"/>
</dbReference>
<keyword evidence="1 12" id="KW-0639">Primosome</keyword>
<dbReference type="InterPro" id="IPR041222">
    <property type="entry name" value="PriA_3primeBD"/>
</dbReference>
<evidence type="ECO:0000313" key="14">
    <source>
        <dbReference type="EMBL" id="CEO89406.1"/>
    </source>
</evidence>
<feature type="binding site" evidence="12">
    <location>
        <position position="381"/>
    </location>
    <ligand>
        <name>Zn(2+)</name>
        <dbReference type="ChEBI" id="CHEBI:29105"/>
        <label>2</label>
    </ligand>
</feature>
<dbReference type="InterPro" id="IPR027417">
    <property type="entry name" value="P-loop_NTPase"/>
</dbReference>
<dbReference type="NCBIfam" id="TIGR00595">
    <property type="entry name" value="priA"/>
    <property type="match status" value="1"/>
</dbReference>
<keyword evidence="15" id="KW-1185">Reference proteome</keyword>
<proteinExistence type="inferred from homology"/>
<dbReference type="FunFam" id="3.40.50.300:FF:000489">
    <property type="entry name" value="Primosome assembly protein PriA"/>
    <property type="match status" value="1"/>
</dbReference>
<comment type="subunit">
    <text evidence="12">Component of the replication restart primosome.</text>
</comment>
<evidence type="ECO:0000256" key="5">
    <source>
        <dbReference type="ARBA" id="ARBA00022801"/>
    </source>
</evidence>
<dbReference type="Proteomes" id="UP000046155">
    <property type="component" value="Unassembled WGS sequence"/>
</dbReference>
<dbReference type="Gene3D" id="3.40.1440.60">
    <property type="entry name" value="PriA, 3(prime) DNA-binding domain"/>
    <property type="match status" value="1"/>
</dbReference>
<evidence type="ECO:0000259" key="13">
    <source>
        <dbReference type="PROSITE" id="PS51192"/>
    </source>
</evidence>
<evidence type="ECO:0000256" key="11">
    <source>
        <dbReference type="ARBA" id="ARBA00048988"/>
    </source>
</evidence>
<evidence type="ECO:0000313" key="15">
    <source>
        <dbReference type="Proteomes" id="UP000046155"/>
    </source>
</evidence>
<comment type="function">
    <text evidence="12">Initiates the restart of stalled replication forks, which reloads the replicative helicase on sites other than the origin of replication. Recognizes and binds to abandoned replication forks and remodels them to uncover a helicase loading site. Promotes assembly of the primosome at these replication forks.</text>
</comment>
<feature type="binding site" evidence="12">
    <location>
        <position position="415"/>
    </location>
    <ligand>
        <name>Zn(2+)</name>
        <dbReference type="ChEBI" id="CHEBI:29105"/>
        <label>1</label>
    </ligand>
</feature>
<dbReference type="InterPro" id="IPR042115">
    <property type="entry name" value="PriA_3primeBD_sf"/>
</dbReference>
<evidence type="ECO:0000256" key="10">
    <source>
        <dbReference type="ARBA" id="ARBA00023235"/>
    </source>
</evidence>
<evidence type="ECO:0000256" key="3">
    <source>
        <dbReference type="ARBA" id="ARBA00022723"/>
    </source>
</evidence>
<dbReference type="CDD" id="cd18804">
    <property type="entry name" value="SF2_C_priA"/>
    <property type="match status" value="1"/>
</dbReference>
<gene>
    <name evidence="12" type="primary">priA</name>
    <name evidence="14" type="ORF">SSCH_470034</name>
</gene>
<protein>
    <recommendedName>
        <fullName evidence="12">Replication restart protein PriA</fullName>
    </recommendedName>
    <alternativeName>
        <fullName evidence="12">ATP-dependent DNA helicase PriA</fullName>
        <ecNumber evidence="12">5.6.2.4</ecNumber>
    </alternativeName>
    <alternativeName>
        <fullName evidence="12">DNA 3'-5' helicase PriA</fullName>
    </alternativeName>
</protein>
<comment type="similarity">
    <text evidence="12">Belongs to the helicase family. PriA subfamily.</text>
</comment>
<dbReference type="Pfam" id="PF00270">
    <property type="entry name" value="DEAD"/>
    <property type="match status" value="1"/>
</dbReference>
<dbReference type="PROSITE" id="PS51192">
    <property type="entry name" value="HELICASE_ATP_BIND_1"/>
    <property type="match status" value="1"/>
</dbReference>
<comment type="catalytic activity">
    <reaction evidence="12">
        <text>Couples ATP hydrolysis with the unwinding of duplex DNA by translocating in the 3'-5' direction.</text>
        <dbReference type="EC" id="5.6.2.4"/>
    </reaction>
</comment>
<keyword evidence="2 12" id="KW-0235">DNA replication</keyword>
<feature type="binding site" evidence="12">
    <location>
        <position position="412"/>
    </location>
    <ligand>
        <name>Zn(2+)</name>
        <dbReference type="ChEBI" id="CHEBI:29105"/>
        <label>1</label>
    </ligand>
</feature>
<dbReference type="PANTHER" id="PTHR30580">
    <property type="entry name" value="PRIMOSOMAL PROTEIN N"/>
    <property type="match status" value="1"/>
</dbReference>
<keyword evidence="4 12" id="KW-0547">Nucleotide-binding</keyword>
<evidence type="ECO:0000256" key="4">
    <source>
        <dbReference type="ARBA" id="ARBA00022741"/>
    </source>
</evidence>
<dbReference type="HAMAP" id="MF_00983">
    <property type="entry name" value="PriA"/>
    <property type="match status" value="1"/>
</dbReference>
<keyword evidence="9 12" id="KW-0238">DNA-binding</keyword>
<name>A0A0B7MN64_9FIRM</name>
<dbReference type="PANTHER" id="PTHR30580:SF0">
    <property type="entry name" value="PRIMOSOMAL PROTEIN N"/>
    <property type="match status" value="1"/>
</dbReference>
<dbReference type="InterPro" id="IPR001650">
    <property type="entry name" value="Helicase_C-like"/>
</dbReference>
<accession>A0A0B7MN64</accession>
<keyword evidence="5 12" id="KW-0378">Hydrolase</keyword>
<dbReference type="SMART" id="SM00487">
    <property type="entry name" value="DEXDc"/>
    <property type="match status" value="1"/>
</dbReference>
<feature type="binding site" evidence="12">
    <location>
        <position position="402"/>
    </location>
    <ligand>
        <name>Zn(2+)</name>
        <dbReference type="ChEBI" id="CHEBI:29105"/>
        <label>2</label>
    </ligand>
</feature>
<dbReference type="EMBL" id="CDRZ01000244">
    <property type="protein sequence ID" value="CEO89406.1"/>
    <property type="molecule type" value="Genomic_DNA"/>
</dbReference>
<dbReference type="GO" id="GO:0006310">
    <property type="term" value="P:DNA recombination"/>
    <property type="evidence" value="ECO:0007669"/>
    <property type="project" value="InterPro"/>
</dbReference>
<feature type="domain" description="Helicase ATP-binding" evidence="13">
    <location>
        <begin position="145"/>
        <end position="311"/>
    </location>
</feature>
<dbReference type="GO" id="GO:0003677">
    <property type="term" value="F:DNA binding"/>
    <property type="evidence" value="ECO:0007669"/>
    <property type="project" value="UniProtKB-UniRule"/>
</dbReference>
<keyword evidence="7 12" id="KW-0862">Zinc</keyword>
<keyword evidence="6 12" id="KW-0347">Helicase</keyword>
<evidence type="ECO:0000256" key="6">
    <source>
        <dbReference type="ARBA" id="ARBA00022806"/>
    </source>
</evidence>
<feature type="binding site" evidence="12">
    <location>
        <position position="372"/>
    </location>
    <ligand>
        <name>Zn(2+)</name>
        <dbReference type="ChEBI" id="CHEBI:29105"/>
        <label>1</label>
    </ligand>
</feature>
<dbReference type="GO" id="GO:0016887">
    <property type="term" value="F:ATP hydrolysis activity"/>
    <property type="evidence" value="ECO:0007669"/>
    <property type="project" value="RHEA"/>
</dbReference>
<dbReference type="GO" id="GO:0006269">
    <property type="term" value="P:DNA replication, synthesis of primer"/>
    <property type="evidence" value="ECO:0007669"/>
    <property type="project" value="UniProtKB-KW"/>
</dbReference>
<dbReference type="Gene3D" id="3.40.50.300">
    <property type="entry name" value="P-loop containing nucleotide triphosphate hydrolases"/>
    <property type="match status" value="2"/>
</dbReference>
<dbReference type="RefSeq" id="WP_052835550.1">
    <property type="nucleotide sequence ID" value="NZ_CDRZ01000244.1"/>
</dbReference>
<dbReference type="GO" id="GO:0006270">
    <property type="term" value="P:DNA replication initiation"/>
    <property type="evidence" value="ECO:0007669"/>
    <property type="project" value="TreeGrafter"/>
</dbReference>
<keyword evidence="10 12" id="KW-0413">Isomerase</keyword>
<evidence type="ECO:0000256" key="12">
    <source>
        <dbReference type="HAMAP-Rule" id="MF_00983"/>
    </source>
</evidence>
<dbReference type="OrthoDB" id="9759544at2"/>
<sequence>MGEECAEVVVRINHPRLDRVFHYRIPEGTEKPQPGSRVTVPFGPRTVEGWVIGYSEPDPEISLREIAGITDVEPDFTEELLELARWMSGYYLHPMGEILDKISPPPKPKRPIQVFASPPVSPKVQPHELVLTVEQQIALDKIKKSLLCRDHSRFLLYGVTGSGKTEVYLRAAEAALVAGRQVLYLVPEIGLTPQKKQIFQERFGEQVAVWHHRLAGREKYRTWEGVRNGKLRVLIGPRSAVFAPFCELGLIIIDEEHDSAYKQQEKPYYHARQVALWRARYNSAAIILGSATPSLESYASAAWGRMEVLSMKKRPAGRSLPVVNVVDLRQEPAGRLSFLSEYLIEQIRLRLERKEQVILFLNRRGFAPLIYCPVCGDVIKCKNCSISLIYHKQTKDLRCHYCNAVRPLPGSCPSCGSTKKLRFLGVGIQRVEKEIVNLLPEARVVRLDFDTTRRKGDFQRILGSFARREADILLGTQMVTKGHDFPGVTLVGVLNADLSLNLPDYRSAEHTFQLLKQVSGRAGRGATPGEVVVQTLNPNHYSIRTACLGGDEFFYREEAYRRRSLGYPPLAI</sequence>
<evidence type="ECO:0000256" key="9">
    <source>
        <dbReference type="ARBA" id="ARBA00023125"/>
    </source>
</evidence>
<dbReference type="Pfam" id="PF18319">
    <property type="entry name" value="Zn_ribbon_PriA"/>
    <property type="match status" value="1"/>
</dbReference>
<organism evidence="14 15">
    <name type="scientific">Syntrophaceticus schinkii</name>
    <dbReference type="NCBI Taxonomy" id="499207"/>
    <lineage>
        <taxon>Bacteria</taxon>
        <taxon>Bacillati</taxon>
        <taxon>Bacillota</taxon>
        <taxon>Clostridia</taxon>
        <taxon>Thermoanaerobacterales</taxon>
        <taxon>Thermoanaerobacterales Family III. Incertae Sedis</taxon>
        <taxon>Syntrophaceticus</taxon>
    </lineage>
</organism>
<dbReference type="SUPFAM" id="SSF52540">
    <property type="entry name" value="P-loop containing nucleoside triphosphate hydrolases"/>
    <property type="match status" value="2"/>
</dbReference>
<dbReference type="Pfam" id="PF17764">
    <property type="entry name" value="PriA_3primeBD"/>
    <property type="match status" value="1"/>
</dbReference>
<feature type="binding site" evidence="12">
    <location>
        <position position="384"/>
    </location>
    <ligand>
        <name>Zn(2+)</name>
        <dbReference type="ChEBI" id="CHEBI:29105"/>
        <label>2</label>
    </ligand>
</feature>
<reference evidence="15" key="1">
    <citation type="submission" date="2015-01" db="EMBL/GenBank/DDBJ databases">
        <authorList>
            <person name="Manzoor Shahid"/>
            <person name="Zubair Saima"/>
        </authorList>
    </citation>
    <scope>NUCLEOTIDE SEQUENCE [LARGE SCALE GENOMIC DNA]</scope>
    <source>
        <strain evidence="15">Sp3</strain>
    </source>
</reference>
<evidence type="ECO:0000256" key="2">
    <source>
        <dbReference type="ARBA" id="ARBA00022705"/>
    </source>
</evidence>
<evidence type="ECO:0000256" key="7">
    <source>
        <dbReference type="ARBA" id="ARBA00022833"/>
    </source>
</evidence>
<dbReference type="EC" id="5.6.2.4" evidence="12"/>
<keyword evidence="3 12" id="KW-0479">Metal-binding</keyword>
<dbReference type="GO" id="GO:0006302">
    <property type="term" value="P:double-strand break repair"/>
    <property type="evidence" value="ECO:0007669"/>
    <property type="project" value="InterPro"/>
</dbReference>
<dbReference type="SMART" id="SM00490">
    <property type="entry name" value="HELICc"/>
    <property type="match status" value="1"/>
</dbReference>
<comment type="cofactor">
    <cofactor evidence="12">
        <name>Zn(2+)</name>
        <dbReference type="ChEBI" id="CHEBI:29105"/>
    </cofactor>
    <text evidence="12">Binds 2 zinc ions per subunit.</text>
</comment>
<dbReference type="InterPro" id="IPR005259">
    <property type="entry name" value="PriA"/>
</dbReference>
<feature type="binding site" evidence="12">
    <location>
        <position position="375"/>
    </location>
    <ligand>
        <name>Zn(2+)</name>
        <dbReference type="ChEBI" id="CHEBI:29105"/>
        <label>1</label>
    </ligand>
</feature>
<keyword evidence="8 12" id="KW-0067">ATP-binding</keyword>
<dbReference type="GO" id="GO:0008270">
    <property type="term" value="F:zinc ion binding"/>
    <property type="evidence" value="ECO:0007669"/>
    <property type="project" value="UniProtKB-UniRule"/>
</dbReference>
<comment type="catalytic activity">
    <reaction evidence="11 12">
        <text>ATP + H2O = ADP + phosphate + H(+)</text>
        <dbReference type="Rhea" id="RHEA:13065"/>
        <dbReference type="ChEBI" id="CHEBI:15377"/>
        <dbReference type="ChEBI" id="CHEBI:15378"/>
        <dbReference type="ChEBI" id="CHEBI:30616"/>
        <dbReference type="ChEBI" id="CHEBI:43474"/>
        <dbReference type="ChEBI" id="CHEBI:456216"/>
        <dbReference type="EC" id="5.6.2.4"/>
    </reaction>
</comment>
<dbReference type="GO" id="GO:0005524">
    <property type="term" value="F:ATP binding"/>
    <property type="evidence" value="ECO:0007669"/>
    <property type="project" value="UniProtKB-UniRule"/>
</dbReference>
<evidence type="ECO:0000256" key="1">
    <source>
        <dbReference type="ARBA" id="ARBA00022515"/>
    </source>
</evidence>
<dbReference type="InterPro" id="IPR040498">
    <property type="entry name" value="PriA_CRR"/>
</dbReference>
<dbReference type="GO" id="GO:0043138">
    <property type="term" value="F:3'-5' DNA helicase activity"/>
    <property type="evidence" value="ECO:0007669"/>
    <property type="project" value="UniProtKB-EC"/>
</dbReference>
<dbReference type="CDD" id="cd17929">
    <property type="entry name" value="DEXHc_priA"/>
    <property type="match status" value="1"/>
</dbReference>
<dbReference type="InterPro" id="IPR014001">
    <property type="entry name" value="Helicase_ATP-bd"/>
</dbReference>
<evidence type="ECO:0000256" key="8">
    <source>
        <dbReference type="ARBA" id="ARBA00022840"/>
    </source>
</evidence>
<dbReference type="GO" id="GO:1990077">
    <property type="term" value="C:primosome complex"/>
    <property type="evidence" value="ECO:0007669"/>
    <property type="project" value="UniProtKB-UniRule"/>
</dbReference>
<dbReference type="AlphaFoldDB" id="A0A0B7MN64"/>